<dbReference type="Proteomes" id="UP000281915">
    <property type="component" value="Unassembled WGS sequence"/>
</dbReference>
<feature type="transmembrane region" description="Helical" evidence="1">
    <location>
        <begin position="91"/>
        <end position="112"/>
    </location>
</feature>
<proteinExistence type="predicted"/>
<organism evidence="2 3">
    <name type="scientific">Brevibacillus panacihumi</name>
    <dbReference type="NCBI Taxonomy" id="497735"/>
    <lineage>
        <taxon>Bacteria</taxon>
        <taxon>Bacillati</taxon>
        <taxon>Bacillota</taxon>
        <taxon>Bacilli</taxon>
        <taxon>Bacillales</taxon>
        <taxon>Paenibacillaceae</taxon>
        <taxon>Brevibacillus</taxon>
    </lineage>
</organism>
<dbReference type="InterPro" id="IPR010690">
    <property type="entry name" value="YqfD"/>
</dbReference>
<keyword evidence="1" id="KW-1133">Transmembrane helix</keyword>
<evidence type="ECO:0000313" key="2">
    <source>
        <dbReference type="EMBL" id="RNB86355.1"/>
    </source>
</evidence>
<dbReference type="Pfam" id="PF06898">
    <property type="entry name" value="YqfD"/>
    <property type="match status" value="1"/>
</dbReference>
<protein>
    <submittedName>
        <fullName evidence="2">Sporulation protein YqfD</fullName>
    </submittedName>
</protein>
<keyword evidence="1" id="KW-0812">Transmembrane</keyword>
<evidence type="ECO:0000313" key="3">
    <source>
        <dbReference type="Proteomes" id="UP000281915"/>
    </source>
</evidence>
<comment type="caution">
    <text evidence="2">The sequence shown here is derived from an EMBL/GenBank/DDBJ whole genome shotgun (WGS) entry which is preliminary data.</text>
</comment>
<keyword evidence="1" id="KW-0472">Membrane</keyword>
<reference evidence="2 3" key="1">
    <citation type="submission" date="2018-10" db="EMBL/GenBank/DDBJ databases">
        <title>Phylogenomics of Brevibacillus.</title>
        <authorList>
            <person name="Dunlap C."/>
        </authorList>
    </citation>
    <scope>NUCLEOTIDE SEQUENCE [LARGE SCALE GENOMIC DNA]</scope>
    <source>
        <strain evidence="2 3">JCM 15085</strain>
    </source>
</reference>
<dbReference type="RefSeq" id="WP_122911843.1">
    <property type="nucleotide sequence ID" value="NZ_RHHT01000002.1"/>
</dbReference>
<accession>A0A3M8DG93</accession>
<dbReference type="NCBIfam" id="TIGR02876">
    <property type="entry name" value="spore_yqfD"/>
    <property type="match status" value="1"/>
</dbReference>
<dbReference type="AlphaFoldDB" id="A0A3M8DG93"/>
<sequence length="404" mass="45744">MRYGLKEWAEGYVTITVRGKRFERFLNMVVREGLRVWNIRRVGAETCRCDILIADYFRLRPFLRETGCRSHVEQREGLPFWMVRLRRRSGLGIGAVLFFVGLYMLSSFVWTVEVTGTKQMSPQKVLQAAEQIGIKEGAWKVKLKEPLLLRKELMTLLPEASWIGVTIQGTKVTLNVVEKDDPVKPIVLGPRHLVAKKRAVIHTILPEAGRSQVKVNQFVEKGQVLVSGIIGSEERQRAVAARGTVKGEVWYTSDASVPLKQTQYRLTGEKLGQQYLIVGPYAVQVWPWNKQSFALYESKEARFMPSYAGYTSPVGWKQVEQSEVVESQVELSTEEAVAYAKRFAREDILRKAGKDAVIREEKVLHATTENGKVYVSIHFSVIEDIAVEQPIVGIPQSPEPDSTP</sequence>
<gene>
    <name evidence="2" type="primary">yqfD</name>
    <name evidence="2" type="ORF">EDM58_02060</name>
</gene>
<dbReference type="EMBL" id="RHHT01000002">
    <property type="protein sequence ID" value="RNB86355.1"/>
    <property type="molecule type" value="Genomic_DNA"/>
</dbReference>
<name>A0A3M8DG93_9BACL</name>
<dbReference type="PIRSF" id="PIRSF029895">
    <property type="entry name" value="SpoIV"/>
    <property type="match status" value="1"/>
</dbReference>
<evidence type="ECO:0000256" key="1">
    <source>
        <dbReference type="SAM" id="Phobius"/>
    </source>
</evidence>